<proteinExistence type="predicted"/>
<evidence type="ECO:0000313" key="1">
    <source>
        <dbReference type="EMBL" id="EKC38186.1"/>
    </source>
</evidence>
<organism evidence="1">
    <name type="scientific">Magallana gigas</name>
    <name type="common">Pacific oyster</name>
    <name type="synonym">Crassostrea gigas</name>
    <dbReference type="NCBI Taxonomy" id="29159"/>
    <lineage>
        <taxon>Eukaryota</taxon>
        <taxon>Metazoa</taxon>
        <taxon>Spiralia</taxon>
        <taxon>Lophotrochozoa</taxon>
        <taxon>Mollusca</taxon>
        <taxon>Bivalvia</taxon>
        <taxon>Autobranchia</taxon>
        <taxon>Pteriomorphia</taxon>
        <taxon>Ostreida</taxon>
        <taxon>Ostreoidea</taxon>
        <taxon>Ostreidae</taxon>
        <taxon>Magallana</taxon>
    </lineage>
</organism>
<dbReference type="InParanoid" id="K1RU68"/>
<name>K1RU68_MAGGI</name>
<dbReference type="HOGENOM" id="CLU_1837027_0_0_1"/>
<accession>K1RU68</accession>
<dbReference type="EMBL" id="JH818919">
    <property type="protein sequence ID" value="EKC38186.1"/>
    <property type="molecule type" value="Genomic_DNA"/>
</dbReference>
<dbReference type="AlphaFoldDB" id="K1RU68"/>
<sequence length="140" mass="16081">MDAFLAKYSKKLHEKSYVAANLQCRLWHNGQSLYGLLHRSWSVYQFSIRTNNDVEGWHHRMNSKARGLSLSFYQLVPLLQKEADIVKTRIAASDLERDVRRTSHLTQQKITAAADRYMAQEISSGAYLKICGSIYAAPFE</sequence>
<reference evidence="1" key="1">
    <citation type="journal article" date="2012" name="Nature">
        <title>The oyster genome reveals stress adaptation and complexity of shell formation.</title>
        <authorList>
            <person name="Zhang G."/>
            <person name="Fang X."/>
            <person name="Guo X."/>
            <person name="Li L."/>
            <person name="Luo R."/>
            <person name="Xu F."/>
            <person name="Yang P."/>
            <person name="Zhang L."/>
            <person name="Wang X."/>
            <person name="Qi H."/>
            <person name="Xiong Z."/>
            <person name="Que H."/>
            <person name="Xie Y."/>
            <person name="Holland P.W."/>
            <person name="Paps J."/>
            <person name="Zhu Y."/>
            <person name="Wu F."/>
            <person name="Chen Y."/>
            <person name="Wang J."/>
            <person name="Peng C."/>
            <person name="Meng J."/>
            <person name="Yang L."/>
            <person name="Liu J."/>
            <person name="Wen B."/>
            <person name="Zhang N."/>
            <person name="Huang Z."/>
            <person name="Zhu Q."/>
            <person name="Feng Y."/>
            <person name="Mount A."/>
            <person name="Hedgecock D."/>
            <person name="Xu Z."/>
            <person name="Liu Y."/>
            <person name="Domazet-Loso T."/>
            <person name="Du Y."/>
            <person name="Sun X."/>
            <person name="Zhang S."/>
            <person name="Liu B."/>
            <person name="Cheng P."/>
            <person name="Jiang X."/>
            <person name="Li J."/>
            <person name="Fan D."/>
            <person name="Wang W."/>
            <person name="Fu W."/>
            <person name="Wang T."/>
            <person name="Wang B."/>
            <person name="Zhang J."/>
            <person name="Peng Z."/>
            <person name="Li Y."/>
            <person name="Li N."/>
            <person name="Wang J."/>
            <person name="Chen M."/>
            <person name="He Y."/>
            <person name="Tan F."/>
            <person name="Song X."/>
            <person name="Zheng Q."/>
            <person name="Huang R."/>
            <person name="Yang H."/>
            <person name="Du X."/>
            <person name="Chen L."/>
            <person name="Yang M."/>
            <person name="Gaffney P.M."/>
            <person name="Wang S."/>
            <person name="Luo L."/>
            <person name="She Z."/>
            <person name="Ming Y."/>
            <person name="Huang W."/>
            <person name="Zhang S."/>
            <person name="Huang B."/>
            <person name="Zhang Y."/>
            <person name="Qu T."/>
            <person name="Ni P."/>
            <person name="Miao G."/>
            <person name="Wang J."/>
            <person name="Wang Q."/>
            <person name="Steinberg C.E."/>
            <person name="Wang H."/>
            <person name="Li N."/>
            <person name="Qian L."/>
            <person name="Zhang G."/>
            <person name="Li Y."/>
            <person name="Yang H."/>
            <person name="Liu X."/>
            <person name="Wang J."/>
            <person name="Yin Y."/>
            <person name="Wang J."/>
        </authorList>
    </citation>
    <scope>NUCLEOTIDE SEQUENCE [LARGE SCALE GENOMIC DNA]</scope>
    <source>
        <strain evidence="1">05x7-T-G4-1.051#20</strain>
    </source>
</reference>
<gene>
    <name evidence="1" type="ORF">CGI_10013018</name>
</gene>
<protein>
    <submittedName>
        <fullName evidence="1">Uncharacterized protein</fullName>
    </submittedName>
</protein>